<evidence type="ECO:0000313" key="1">
    <source>
        <dbReference type="EMBL" id="RNJ41110.1"/>
    </source>
</evidence>
<dbReference type="AlphaFoldDB" id="A0A3M9X0R6"/>
<protein>
    <submittedName>
        <fullName evidence="1">Uncharacterized protein</fullName>
    </submittedName>
</protein>
<proteinExistence type="predicted"/>
<gene>
    <name evidence="1" type="ORF">DNR46_36035</name>
</gene>
<accession>A0A3M9X0R6</accession>
<organism evidence="1 2">
    <name type="scientific">Mesorhizobium japonicum</name>
    <dbReference type="NCBI Taxonomy" id="2066070"/>
    <lineage>
        <taxon>Bacteria</taxon>
        <taxon>Pseudomonadati</taxon>
        <taxon>Pseudomonadota</taxon>
        <taxon>Alphaproteobacteria</taxon>
        <taxon>Hyphomicrobiales</taxon>
        <taxon>Phyllobacteriaceae</taxon>
        <taxon>Mesorhizobium</taxon>
    </lineage>
</organism>
<dbReference type="RefSeq" id="WP_123170667.1">
    <property type="nucleotide sequence ID" value="NZ_QKOD01000026.1"/>
</dbReference>
<comment type="caution">
    <text evidence="1">The sequence shown here is derived from an EMBL/GenBank/DDBJ whole genome shotgun (WGS) entry which is preliminary data.</text>
</comment>
<dbReference type="Proteomes" id="UP000275436">
    <property type="component" value="Unassembled WGS sequence"/>
</dbReference>
<dbReference type="EMBL" id="QKOD01000026">
    <property type="protein sequence ID" value="RNJ41110.1"/>
    <property type="molecule type" value="Genomic_DNA"/>
</dbReference>
<sequence length="144" mass="15297">MIANTGIQVLTACGSRPARMAVDRFDVGLRHAVACEAEVFAMTEALKLQDATPELTASSLAGVIAKLEMIVGADRDIGDPTDFPWPHIASVLRDLKAIAGGLPVGRRSRERTRSDIAKHWESAVKLVAALEEEGAAECCGDSVL</sequence>
<evidence type="ECO:0000313" key="2">
    <source>
        <dbReference type="Proteomes" id="UP000275436"/>
    </source>
</evidence>
<reference evidence="1 2" key="1">
    <citation type="journal article" date="2018" name="Mol. Plant Microbe Interact.">
        <title>Taxonomically Different Co-Microsymbionts of a Relict Legume, Oxytropis popoviana, Have Complementary Sets of Symbiotic Genes and Together Increase the Efficiency of Plant Nodulation.</title>
        <authorList>
            <person name="Safronova V."/>
            <person name="Belimov A."/>
            <person name="Sazanova A."/>
            <person name="Chirak E."/>
            <person name="Verkhozina A."/>
            <person name="Kuznetsova I."/>
            <person name="Andronov E."/>
            <person name="Puhalsky J."/>
            <person name="Tikhonovich I."/>
        </authorList>
    </citation>
    <scope>NUCLEOTIDE SEQUENCE [LARGE SCALE GENOMIC DNA]</scope>
    <source>
        <strain evidence="1 2">Opo-235</strain>
    </source>
</reference>
<name>A0A3M9X0R6_9HYPH</name>